<reference evidence="6 7" key="1">
    <citation type="submission" date="2020-04" db="EMBL/GenBank/DDBJ databases">
        <title>Perkinsus olseni comparative genomics.</title>
        <authorList>
            <person name="Bogema D.R."/>
        </authorList>
    </citation>
    <scope>NUCLEOTIDE SEQUENCE [LARGE SCALE GENOMIC DNA]</scope>
    <source>
        <strain evidence="6">ATCC PRA-179</strain>
    </source>
</reference>
<dbReference type="SMART" id="SM00054">
    <property type="entry name" value="EFh"/>
    <property type="match status" value="5"/>
</dbReference>
<gene>
    <name evidence="6" type="ORF">FOZ61_002036</name>
</gene>
<dbReference type="PRINTS" id="PR00450">
    <property type="entry name" value="RECOVERIN"/>
</dbReference>
<feature type="domain" description="EF-hand" evidence="5">
    <location>
        <begin position="88"/>
        <end position="123"/>
    </location>
</feature>
<comment type="caution">
    <text evidence="6">The sequence shown here is derived from an EMBL/GenBank/DDBJ whole genome shotgun (WGS) entry which is preliminary data.</text>
</comment>
<dbReference type="AlphaFoldDB" id="A0A7J6LVW8"/>
<dbReference type="Pfam" id="PF13405">
    <property type="entry name" value="EF-hand_6"/>
    <property type="match status" value="1"/>
</dbReference>
<proteinExistence type="predicted"/>
<organism evidence="6 7">
    <name type="scientific">Perkinsus olseni</name>
    <name type="common">Perkinsus atlanticus</name>
    <dbReference type="NCBI Taxonomy" id="32597"/>
    <lineage>
        <taxon>Eukaryota</taxon>
        <taxon>Sar</taxon>
        <taxon>Alveolata</taxon>
        <taxon>Perkinsozoa</taxon>
        <taxon>Perkinsea</taxon>
        <taxon>Perkinsida</taxon>
        <taxon>Perkinsidae</taxon>
        <taxon>Perkinsus</taxon>
    </lineage>
</organism>
<evidence type="ECO:0000313" key="6">
    <source>
        <dbReference type="EMBL" id="KAF4662961.1"/>
    </source>
</evidence>
<dbReference type="InterPro" id="IPR018247">
    <property type="entry name" value="EF_Hand_1_Ca_BS"/>
</dbReference>
<keyword evidence="1" id="KW-0479">Metal-binding</keyword>
<evidence type="ECO:0000256" key="4">
    <source>
        <dbReference type="SAM" id="MobiDB-lite"/>
    </source>
</evidence>
<dbReference type="Gene3D" id="1.10.238.10">
    <property type="entry name" value="EF-hand"/>
    <property type="match status" value="2"/>
</dbReference>
<evidence type="ECO:0000256" key="1">
    <source>
        <dbReference type="ARBA" id="ARBA00022723"/>
    </source>
</evidence>
<protein>
    <recommendedName>
        <fullName evidence="5">EF-hand domain-containing protein</fullName>
    </recommendedName>
</protein>
<dbReference type="SUPFAM" id="SSF47473">
    <property type="entry name" value="EF-hand"/>
    <property type="match status" value="2"/>
</dbReference>
<dbReference type="Proteomes" id="UP000570595">
    <property type="component" value="Unassembled WGS sequence"/>
</dbReference>
<evidence type="ECO:0000256" key="3">
    <source>
        <dbReference type="ARBA" id="ARBA00022837"/>
    </source>
</evidence>
<evidence type="ECO:0000256" key="2">
    <source>
        <dbReference type="ARBA" id="ARBA00022737"/>
    </source>
</evidence>
<evidence type="ECO:0000313" key="7">
    <source>
        <dbReference type="Proteomes" id="UP000570595"/>
    </source>
</evidence>
<dbReference type="GO" id="GO:0005509">
    <property type="term" value="F:calcium ion binding"/>
    <property type="evidence" value="ECO:0007669"/>
    <property type="project" value="InterPro"/>
</dbReference>
<feature type="domain" description="EF-hand" evidence="5">
    <location>
        <begin position="273"/>
        <end position="303"/>
    </location>
</feature>
<name>A0A7J6LVW8_PEROL</name>
<dbReference type="PANTHER" id="PTHR45942">
    <property type="entry name" value="PROTEIN PHOSPATASE 3 REGULATORY SUBUNIT B ALPHA ISOFORM TYPE 1"/>
    <property type="match status" value="1"/>
</dbReference>
<dbReference type="PROSITE" id="PS00018">
    <property type="entry name" value="EF_HAND_1"/>
    <property type="match status" value="5"/>
</dbReference>
<evidence type="ECO:0000259" key="5">
    <source>
        <dbReference type="PROSITE" id="PS50222"/>
    </source>
</evidence>
<dbReference type="EMBL" id="JABAHT010000154">
    <property type="protein sequence ID" value="KAF4662961.1"/>
    <property type="molecule type" value="Genomic_DNA"/>
</dbReference>
<dbReference type="OrthoDB" id="439832at2759"/>
<dbReference type="Pfam" id="PF13499">
    <property type="entry name" value="EF-hand_7"/>
    <property type="match status" value="2"/>
</dbReference>
<feature type="domain" description="EF-hand" evidence="5">
    <location>
        <begin position="236"/>
        <end position="271"/>
    </location>
</feature>
<dbReference type="PROSITE" id="PS50222">
    <property type="entry name" value="EF_HAND_2"/>
    <property type="match status" value="5"/>
</dbReference>
<feature type="region of interest" description="Disordered" evidence="4">
    <location>
        <begin position="611"/>
        <end position="652"/>
    </location>
</feature>
<dbReference type="FunFam" id="1.10.238.10:FF:000003">
    <property type="entry name" value="Calmodulin A"/>
    <property type="match status" value="1"/>
</dbReference>
<keyword evidence="2" id="KW-0677">Repeat</keyword>
<sequence>MLKKLNIDKCVPPEIALVFSLVEVDSLVMSTDSDTSETSEEKAVVPKLPIPMRQVSEISSSIYFRNGRAGDPSVLDAFLIPGIQENLFTNEQIAEAFRSIDSDGNGYLDESDLRRVLALSGEAVTTEEIQEMIRMVDNNGSGYVNYREFAELFLKPSLLFRNVELEERTKQRMSLWDYHAKYGYNPDFEVEFERAVEQRENQVKEARFVGGLTRDSRRDILTAFTESEAGSSVKPSQIKKIFHKFQEIDKDGSGMIDYEEFRKALLKEDTPMLRRLFAIFDTDGSGEIDVKEFIVGLSTHTDAPPKDKLKFAFMMFDEDGSGFIDKAEMLKILRANSPGDISEAWLERRAEVLYGEVKLPVGAKISMEKFTELAESNPQLLIPAFQELREIDTTLDDGAEEGSIEPPIRGRPSLFIFDWDDTLFPTTAFLEHSTLDEAEADKAEAAFLSCLEAAERVLREAVDMSKGSKVHIVTAADPAWVYKCARRSSSGILPLIDGINPRVEVKSTIGLASKARSMARALKCRRERTDGGHVSLVLVGNSRCDLNPARLLSRLLPRSYVKCVKMKSVPSVDDLSKQLSKLSSVLPRIVAEESHKTYVMCPEEARTMKSNNVVVKQPLPGRSARGNKQGNGIRQRLHSDASTSAGSGVDDA</sequence>
<dbReference type="CDD" id="cd00051">
    <property type="entry name" value="EFh"/>
    <property type="match status" value="1"/>
</dbReference>
<accession>A0A7J6LVW8</accession>
<keyword evidence="3" id="KW-0106">Calcium</keyword>
<dbReference type="InterPro" id="IPR011992">
    <property type="entry name" value="EF-hand-dom_pair"/>
</dbReference>
<feature type="domain" description="EF-hand" evidence="5">
    <location>
        <begin position="124"/>
        <end position="159"/>
    </location>
</feature>
<feature type="domain" description="EF-hand" evidence="5">
    <location>
        <begin position="304"/>
        <end position="339"/>
    </location>
</feature>
<dbReference type="InterPro" id="IPR002048">
    <property type="entry name" value="EF_hand_dom"/>
</dbReference>